<keyword evidence="16" id="KW-0407">Ion channel</keyword>
<evidence type="ECO:0000256" key="13">
    <source>
        <dbReference type="ARBA" id="ARBA00023136"/>
    </source>
</evidence>
<dbReference type="PROSITE" id="PS50042">
    <property type="entry name" value="CNMP_BINDING_3"/>
    <property type="match status" value="1"/>
</dbReference>
<keyword evidence="6" id="KW-0116">cAMP-binding</keyword>
<dbReference type="InterPro" id="IPR028325">
    <property type="entry name" value="VG_K_chnl"/>
</dbReference>
<keyword evidence="4" id="KW-1003">Cell membrane</keyword>
<dbReference type="GO" id="GO:0001508">
    <property type="term" value="P:action potential"/>
    <property type="evidence" value="ECO:0007669"/>
    <property type="project" value="TreeGrafter"/>
</dbReference>
<evidence type="ECO:0000256" key="4">
    <source>
        <dbReference type="ARBA" id="ARBA00022475"/>
    </source>
</evidence>
<dbReference type="CDD" id="cd00038">
    <property type="entry name" value="CAP_ED"/>
    <property type="match status" value="1"/>
</dbReference>
<dbReference type="FunFam" id="1.10.287.70:FF:000181">
    <property type="entry name" value="Cyclic nucleotide-gated potassium channel mll3241"/>
    <property type="match status" value="1"/>
</dbReference>
<name>A0A1E3VUB0_9HYPH</name>
<keyword evidence="23" id="KW-1185">Reference proteome</keyword>
<comment type="caution">
    <text evidence="22">The sequence shown here is derived from an EMBL/GenBank/DDBJ whole genome shotgun (WGS) entry which is preliminary data.</text>
</comment>
<dbReference type="AlphaFoldDB" id="A0A1E3VUB0"/>
<dbReference type="GO" id="GO:0005249">
    <property type="term" value="F:voltage-gated potassium channel activity"/>
    <property type="evidence" value="ECO:0007669"/>
    <property type="project" value="InterPro"/>
</dbReference>
<dbReference type="InterPro" id="IPR014710">
    <property type="entry name" value="RmlC-like_jellyroll"/>
</dbReference>
<keyword evidence="14" id="KW-0114">cAMP</keyword>
<feature type="transmembrane region" description="Helical" evidence="20">
    <location>
        <begin position="162"/>
        <end position="184"/>
    </location>
</feature>
<evidence type="ECO:0000256" key="14">
    <source>
        <dbReference type="ARBA" id="ARBA00023149"/>
    </source>
</evidence>
<dbReference type="PROSITE" id="PS00888">
    <property type="entry name" value="CNMP_BINDING_1"/>
    <property type="match status" value="1"/>
</dbReference>
<evidence type="ECO:0000256" key="19">
    <source>
        <dbReference type="SAM" id="MobiDB-lite"/>
    </source>
</evidence>
<dbReference type="OrthoDB" id="9799090at2"/>
<keyword evidence="12" id="KW-0406">Ion transport</keyword>
<sequence>MAAGTVWRNWRRKVHDILEVGGDAHPAAHAVTGFIVVLIVLNAIAFAAETVDDLAEHYQVYFQAFNVFSVIVFSIEYALRVWSCVEIPMLSRMTPWRARLKFATRPMMIIDLLAFAPWYVHWIYPIDLRVLRVFRLFRLLKLVRYSPALQTLGRVLADEYRALLGALLIMLVLLLFASTGIYFLERTAQPEVFDSIPSAAWWALATLTTVGYGDVVPITPLGKLLGGVVMLLGVGMFALPIAIIATGFSQEANRHQFVVTWSMVARVPLFATMDQSEIAEVTKLLYTRNYMPGVPMVRTGDSGDGMYLIASGEAQVDVGAGKHRVLKEGDFFGEMALLEHRRHKHDVVARTRCRVYVLDSQALARLTRRHPEILSRIRKVAKARREVDAAIASPDGPKTPRASKTSKRSAKTQS</sequence>
<organism evidence="22 23">
    <name type="scientific">Methyloceanibacter superfactus</name>
    <dbReference type="NCBI Taxonomy" id="1774969"/>
    <lineage>
        <taxon>Bacteria</taxon>
        <taxon>Pseudomonadati</taxon>
        <taxon>Pseudomonadota</taxon>
        <taxon>Alphaproteobacteria</taxon>
        <taxon>Hyphomicrobiales</taxon>
        <taxon>Hyphomicrobiaceae</taxon>
        <taxon>Methyloceanibacter</taxon>
    </lineage>
</organism>
<keyword evidence="8" id="KW-0547">Nucleotide-binding</keyword>
<dbReference type="PANTHER" id="PTHR11537:SF254">
    <property type="entry name" value="POTASSIUM VOLTAGE-GATED CHANNEL PROTEIN SHAB"/>
    <property type="match status" value="1"/>
</dbReference>
<dbReference type="EMBL" id="LPWF01000027">
    <property type="protein sequence ID" value="ODR97107.1"/>
    <property type="molecule type" value="Genomic_DNA"/>
</dbReference>
<dbReference type="Gene3D" id="2.60.120.10">
    <property type="entry name" value="Jelly Rolls"/>
    <property type="match status" value="1"/>
</dbReference>
<evidence type="ECO:0000256" key="3">
    <source>
        <dbReference type="ARBA" id="ARBA00022448"/>
    </source>
</evidence>
<keyword evidence="15" id="KW-1071">Ligand-gated ion channel</keyword>
<dbReference type="SUPFAM" id="SSF81324">
    <property type="entry name" value="Voltage-gated potassium channels"/>
    <property type="match status" value="1"/>
</dbReference>
<evidence type="ECO:0000256" key="11">
    <source>
        <dbReference type="ARBA" id="ARBA00022989"/>
    </source>
</evidence>
<dbReference type="InterPro" id="IPR000595">
    <property type="entry name" value="cNMP-bd_dom"/>
</dbReference>
<dbReference type="GO" id="GO:0030552">
    <property type="term" value="F:cAMP binding"/>
    <property type="evidence" value="ECO:0007669"/>
    <property type="project" value="UniProtKB-KW"/>
</dbReference>
<evidence type="ECO:0000256" key="20">
    <source>
        <dbReference type="SAM" id="Phobius"/>
    </source>
</evidence>
<dbReference type="PANTHER" id="PTHR11537">
    <property type="entry name" value="VOLTAGE-GATED POTASSIUM CHANNEL"/>
    <property type="match status" value="1"/>
</dbReference>
<evidence type="ECO:0000256" key="17">
    <source>
        <dbReference type="ARBA" id="ARBA00058429"/>
    </source>
</evidence>
<evidence type="ECO:0000256" key="9">
    <source>
        <dbReference type="ARBA" id="ARBA00022826"/>
    </source>
</evidence>
<dbReference type="Gene3D" id="1.10.287.70">
    <property type="match status" value="1"/>
</dbReference>
<dbReference type="InterPro" id="IPR005821">
    <property type="entry name" value="Ion_trans_dom"/>
</dbReference>
<dbReference type="SMART" id="SM00100">
    <property type="entry name" value="cNMP"/>
    <property type="match status" value="1"/>
</dbReference>
<accession>A0A1E3VUB0</accession>
<feature type="region of interest" description="Disordered" evidence="19">
    <location>
        <begin position="383"/>
        <end position="414"/>
    </location>
</feature>
<keyword evidence="9" id="KW-0631">Potassium channel</keyword>
<gene>
    <name evidence="22" type="ORF">AUC69_13495</name>
</gene>
<dbReference type="InterPro" id="IPR018488">
    <property type="entry name" value="cNMP-bd_CS"/>
</dbReference>
<protein>
    <recommendedName>
        <fullName evidence="21">Cyclic nucleotide-binding domain-containing protein</fullName>
    </recommendedName>
</protein>
<feature type="domain" description="Cyclic nucleotide-binding" evidence="21">
    <location>
        <begin position="269"/>
        <end position="376"/>
    </location>
</feature>
<dbReference type="STRING" id="1774969.AUC69_13495"/>
<comment type="similarity">
    <text evidence="18">Belongs to the potassium channel family.</text>
</comment>
<feature type="transmembrane region" description="Helical" evidence="20">
    <location>
        <begin position="225"/>
        <end position="248"/>
    </location>
</feature>
<dbReference type="GO" id="GO:0008076">
    <property type="term" value="C:voltage-gated potassium channel complex"/>
    <property type="evidence" value="ECO:0007669"/>
    <property type="project" value="InterPro"/>
</dbReference>
<evidence type="ECO:0000313" key="23">
    <source>
        <dbReference type="Proteomes" id="UP000094472"/>
    </source>
</evidence>
<keyword evidence="7 20" id="KW-0812">Transmembrane</keyword>
<proteinExistence type="inferred from homology"/>
<evidence type="ECO:0000259" key="21">
    <source>
        <dbReference type="PROSITE" id="PS50042"/>
    </source>
</evidence>
<dbReference type="Proteomes" id="UP000094472">
    <property type="component" value="Unassembled WGS sequence"/>
</dbReference>
<feature type="transmembrane region" description="Helical" evidence="20">
    <location>
        <begin position="102"/>
        <end position="124"/>
    </location>
</feature>
<evidence type="ECO:0000256" key="5">
    <source>
        <dbReference type="ARBA" id="ARBA00022538"/>
    </source>
</evidence>
<feature type="compositionally biased region" description="Basic residues" evidence="19">
    <location>
        <begin position="404"/>
        <end position="414"/>
    </location>
</feature>
<dbReference type="Pfam" id="PF00520">
    <property type="entry name" value="Ion_trans"/>
    <property type="match status" value="1"/>
</dbReference>
<dbReference type="InterPro" id="IPR018490">
    <property type="entry name" value="cNMP-bd_dom_sf"/>
</dbReference>
<keyword evidence="3" id="KW-0813">Transport</keyword>
<evidence type="ECO:0000256" key="16">
    <source>
        <dbReference type="ARBA" id="ARBA00023303"/>
    </source>
</evidence>
<evidence type="ECO:0000256" key="12">
    <source>
        <dbReference type="ARBA" id="ARBA00023065"/>
    </source>
</evidence>
<feature type="transmembrane region" description="Helical" evidence="20">
    <location>
        <begin position="60"/>
        <end position="82"/>
    </location>
</feature>
<evidence type="ECO:0000256" key="2">
    <source>
        <dbReference type="ARBA" id="ARBA00011881"/>
    </source>
</evidence>
<evidence type="ECO:0000256" key="15">
    <source>
        <dbReference type="ARBA" id="ARBA00023286"/>
    </source>
</evidence>
<keyword evidence="5" id="KW-0633">Potassium transport</keyword>
<evidence type="ECO:0000256" key="18">
    <source>
        <dbReference type="ARBA" id="ARBA00060926"/>
    </source>
</evidence>
<keyword evidence="11 20" id="KW-1133">Transmembrane helix</keyword>
<evidence type="ECO:0000256" key="1">
    <source>
        <dbReference type="ARBA" id="ARBA00004651"/>
    </source>
</evidence>
<comment type="function">
    <text evidence="17">Cyclic nucleotide-regulated potassium channel activated by cAMP.</text>
</comment>
<comment type="subunit">
    <text evidence="2">Homotetramer.</text>
</comment>
<evidence type="ECO:0000256" key="10">
    <source>
        <dbReference type="ARBA" id="ARBA00022958"/>
    </source>
</evidence>
<keyword evidence="13 20" id="KW-0472">Membrane</keyword>
<dbReference type="Pfam" id="PF00027">
    <property type="entry name" value="cNMP_binding"/>
    <property type="match status" value="1"/>
</dbReference>
<evidence type="ECO:0000256" key="7">
    <source>
        <dbReference type="ARBA" id="ARBA00022692"/>
    </source>
</evidence>
<dbReference type="SUPFAM" id="SSF51206">
    <property type="entry name" value="cAMP-binding domain-like"/>
    <property type="match status" value="1"/>
</dbReference>
<feature type="transmembrane region" description="Helical" evidence="20">
    <location>
        <begin position="196"/>
        <end position="213"/>
    </location>
</feature>
<reference evidence="22 23" key="1">
    <citation type="journal article" date="2016" name="Environ. Microbiol.">
        <title>New Methyloceanibacter diversity from North Sea sediments includes methanotroph containing solely the soluble methane monooxygenase.</title>
        <authorList>
            <person name="Vekeman B."/>
            <person name="Kerckhof F.M."/>
            <person name="Cremers G."/>
            <person name="de Vos P."/>
            <person name="Vandamme P."/>
            <person name="Boon N."/>
            <person name="Op den Camp H.J."/>
            <person name="Heylen K."/>
        </authorList>
    </citation>
    <scope>NUCLEOTIDE SEQUENCE [LARGE SCALE GENOMIC DNA]</scope>
    <source>
        <strain evidence="22 23">R-67175</strain>
    </source>
</reference>
<evidence type="ECO:0000313" key="22">
    <source>
        <dbReference type="EMBL" id="ODR97107.1"/>
    </source>
</evidence>
<evidence type="ECO:0000256" key="8">
    <source>
        <dbReference type="ARBA" id="ARBA00022741"/>
    </source>
</evidence>
<keyword evidence="10" id="KW-0630">Potassium</keyword>
<feature type="transmembrane region" description="Helical" evidence="20">
    <location>
        <begin position="27"/>
        <end position="48"/>
    </location>
</feature>
<evidence type="ECO:0000256" key="6">
    <source>
        <dbReference type="ARBA" id="ARBA00022566"/>
    </source>
</evidence>
<comment type="subcellular location">
    <subcellularLocation>
        <location evidence="1">Cell membrane</location>
        <topology evidence="1">Multi-pass membrane protein</topology>
    </subcellularLocation>
</comment>
<dbReference type="PRINTS" id="PR00169">
    <property type="entry name" value="KCHANNEL"/>
</dbReference>
<dbReference type="RefSeq" id="WP_069442131.1">
    <property type="nucleotide sequence ID" value="NZ_LPWF01000027.1"/>
</dbReference>